<dbReference type="InterPro" id="IPR024300">
    <property type="entry name" value="SipL_SPOCS_dom"/>
</dbReference>
<feature type="domain" description="LysM" evidence="1">
    <location>
        <begin position="465"/>
        <end position="491"/>
    </location>
</feature>
<evidence type="ECO:0000313" key="3">
    <source>
        <dbReference type="EMBL" id="HIQ62678.1"/>
    </source>
</evidence>
<dbReference type="Pfam" id="PF12673">
    <property type="entry name" value="SipL"/>
    <property type="match status" value="1"/>
</dbReference>
<name>A0A9D0YVD9_9FIRM</name>
<organism evidence="3 4">
    <name type="scientific">Candidatus Avichristensenella intestinipullorum</name>
    <dbReference type="NCBI Taxonomy" id="2840693"/>
    <lineage>
        <taxon>Bacteria</taxon>
        <taxon>Bacillati</taxon>
        <taxon>Bacillota</taxon>
        <taxon>Clostridia</taxon>
        <taxon>Candidatus Avichristensenella</taxon>
    </lineage>
</organism>
<accession>A0A9D0YVD9</accession>
<dbReference type="AlphaFoldDB" id="A0A9D0YVD9"/>
<dbReference type="Gene3D" id="3.10.350.10">
    <property type="entry name" value="LysM domain"/>
    <property type="match status" value="1"/>
</dbReference>
<sequence length="506" mass="53652">MEETILRQSVEIERLAARTAEQTLVEGEVALPGGIREEAAVLGCEARLVVSGVEPQTDRLALDGAVVFQVLYRQGDDAVRVLEANCAFSHMMHMEGVTPGMRPKVVGDVQGAVAQPVSGRMRLRAQVDVNACVFAPEQVEMVTGVRGVQGLQTREETCRVLRHAASGSASALLREEFELPASPAVGETLYARAAPYVRSVSGGEGRASVEGDVTLEVFHAGQGEDGALVVSRHVFPFEQSVALDGEPGDDLRARVQVQDVVASSVDAGDGTRILRTETVLDVAAESFRQEELTTLRDAYTLCGDMLSLDARPVACVAGAQHTTAAENDKLVMALPAGAQPVGHVLAALLKPAMVSAEQVGGRTVVEGLLDAQVVYAPAPGGAPVGVREEIPFRIAFQGSLPQDAVVRMTAGEVHADGIAADRIELKYRMEMDADAVQTQSVALPVGVQMRPAEAETGGLAMVWPQAGETLWDIAKRLRVTPESIARLNPGMEEAKPGKGVLVLKRL</sequence>
<dbReference type="InterPro" id="IPR018392">
    <property type="entry name" value="LysM"/>
</dbReference>
<dbReference type="InterPro" id="IPR036779">
    <property type="entry name" value="LysM_dom_sf"/>
</dbReference>
<dbReference type="Proteomes" id="UP000886819">
    <property type="component" value="Unassembled WGS sequence"/>
</dbReference>
<evidence type="ECO:0000259" key="1">
    <source>
        <dbReference type="Pfam" id="PF01476"/>
    </source>
</evidence>
<dbReference type="Pfam" id="PF01476">
    <property type="entry name" value="LysM"/>
    <property type="match status" value="1"/>
</dbReference>
<evidence type="ECO:0000259" key="2">
    <source>
        <dbReference type="Pfam" id="PF12673"/>
    </source>
</evidence>
<evidence type="ECO:0000313" key="4">
    <source>
        <dbReference type="Proteomes" id="UP000886819"/>
    </source>
</evidence>
<protein>
    <submittedName>
        <fullName evidence="3">DUF3794 domain-containing protein</fullName>
    </submittedName>
</protein>
<comment type="caution">
    <text evidence="3">The sequence shown here is derived from an EMBL/GenBank/DDBJ whole genome shotgun (WGS) entry which is preliminary data.</text>
</comment>
<proteinExistence type="predicted"/>
<dbReference type="CDD" id="cd00118">
    <property type="entry name" value="LysM"/>
    <property type="match status" value="1"/>
</dbReference>
<gene>
    <name evidence="3" type="ORF">IAA66_03710</name>
</gene>
<feature type="domain" description="SipL SPOCS" evidence="2">
    <location>
        <begin position="41"/>
        <end position="110"/>
    </location>
</feature>
<reference evidence="3" key="2">
    <citation type="journal article" date="2021" name="PeerJ">
        <title>Extensive microbial diversity within the chicken gut microbiome revealed by metagenomics and culture.</title>
        <authorList>
            <person name="Gilroy R."/>
            <person name="Ravi A."/>
            <person name="Getino M."/>
            <person name="Pursley I."/>
            <person name="Horton D.L."/>
            <person name="Alikhan N.F."/>
            <person name="Baker D."/>
            <person name="Gharbi K."/>
            <person name="Hall N."/>
            <person name="Watson M."/>
            <person name="Adriaenssens E.M."/>
            <person name="Foster-Nyarko E."/>
            <person name="Jarju S."/>
            <person name="Secka A."/>
            <person name="Antonio M."/>
            <person name="Oren A."/>
            <person name="Chaudhuri R.R."/>
            <person name="La Ragione R."/>
            <person name="Hildebrand F."/>
            <person name="Pallen M.J."/>
        </authorList>
    </citation>
    <scope>NUCLEOTIDE SEQUENCE</scope>
    <source>
        <strain evidence="3">ChiHile30-977</strain>
    </source>
</reference>
<reference evidence="3" key="1">
    <citation type="submission" date="2020-10" db="EMBL/GenBank/DDBJ databases">
        <authorList>
            <person name="Gilroy R."/>
        </authorList>
    </citation>
    <scope>NUCLEOTIDE SEQUENCE</scope>
    <source>
        <strain evidence="3">ChiHile30-977</strain>
    </source>
</reference>
<dbReference type="EMBL" id="DVFI01000053">
    <property type="protein sequence ID" value="HIQ62678.1"/>
    <property type="molecule type" value="Genomic_DNA"/>
</dbReference>